<dbReference type="InterPro" id="IPR000577">
    <property type="entry name" value="Carb_kinase_FGGY"/>
</dbReference>
<dbReference type="InterPro" id="IPR018484">
    <property type="entry name" value="FGGY_N"/>
</dbReference>
<dbReference type="InterPro" id="IPR050406">
    <property type="entry name" value="FGGY_Carb_Kinase"/>
</dbReference>
<reference evidence="8" key="1">
    <citation type="submission" date="2018-04" db="EMBL/GenBank/DDBJ databases">
        <authorList>
            <person name="Cornet L."/>
        </authorList>
    </citation>
    <scope>NUCLEOTIDE SEQUENCE [LARGE SCALE GENOMIC DNA]</scope>
</reference>
<dbReference type="EMBL" id="QBMC01000073">
    <property type="protein sequence ID" value="PZO17017.1"/>
    <property type="molecule type" value="Genomic_DNA"/>
</dbReference>
<evidence type="ECO:0000256" key="3">
    <source>
        <dbReference type="ARBA" id="ARBA00022777"/>
    </source>
</evidence>
<dbReference type="GO" id="GO:0016773">
    <property type="term" value="F:phosphotransferase activity, alcohol group as acceptor"/>
    <property type="evidence" value="ECO:0007669"/>
    <property type="project" value="InterPro"/>
</dbReference>
<dbReference type="GO" id="GO:0016301">
    <property type="term" value="F:kinase activity"/>
    <property type="evidence" value="ECO:0007669"/>
    <property type="project" value="UniProtKB-KW"/>
</dbReference>
<dbReference type="InterPro" id="IPR018483">
    <property type="entry name" value="Carb_kinase_FGGY_CS"/>
</dbReference>
<feature type="domain" description="Carbohydrate kinase FGGY N-terminal" evidence="5">
    <location>
        <begin position="3"/>
        <end position="247"/>
    </location>
</feature>
<dbReference type="GO" id="GO:0005975">
    <property type="term" value="P:carbohydrate metabolic process"/>
    <property type="evidence" value="ECO:0007669"/>
    <property type="project" value="InterPro"/>
</dbReference>
<proteinExistence type="inferred from homology"/>
<dbReference type="Pfam" id="PF02782">
    <property type="entry name" value="FGGY_C"/>
    <property type="match status" value="1"/>
</dbReference>
<dbReference type="Gene3D" id="3.30.420.40">
    <property type="match status" value="2"/>
</dbReference>
<dbReference type="SUPFAM" id="SSF53067">
    <property type="entry name" value="Actin-like ATPase domain"/>
    <property type="match status" value="2"/>
</dbReference>
<dbReference type="InterPro" id="IPR043129">
    <property type="entry name" value="ATPase_NBD"/>
</dbReference>
<protein>
    <submittedName>
        <fullName evidence="7">Gluconate kinase</fullName>
    </submittedName>
</protein>
<evidence type="ECO:0000259" key="5">
    <source>
        <dbReference type="Pfam" id="PF00370"/>
    </source>
</evidence>
<name>A0A2W4UCI0_9CYAN</name>
<gene>
    <name evidence="7" type="ORF">DCF25_11735</name>
</gene>
<comment type="similarity">
    <text evidence="1 4">Belongs to the FGGY kinase family.</text>
</comment>
<dbReference type="PIRSF" id="PIRSF000538">
    <property type="entry name" value="GlpK"/>
    <property type="match status" value="1"/>
</dbReference>
<feature type="domain" description="Carbohydrate kinase FGGY C-terminal" evidence="6">
    <location>
        <begin position="256"/>
        <end position="458"/>
    </location>
</feature>
<dbReference type="InterPro" id="IPR018485">
    <property type="entry name" value="FGGY_C"/>
</dbReference>
<evidence type="ECO:0000313" key="8">
    <source>
        <dbReference type="Proteomes" id="UP000249354"/>
    </source>
</evidence>
<evidence type="ECO:0000256" key="4">
    <source>
        <dbReference type="RuleBase" id="RU003733"/>
    </source>
</evidence>
<sequence>MNYVVGIDIGTSSTKSVLFDTAGQQIARSAQSYALKSPEPGAAEQDPNDILQAATQTVAEVIASSGIDPAQLLGISFSAAMHTLLLINKENQPITPMYTWADNRSDRWADFVKASTNANSLYQRTGLPAHPMSPLVKLVWLRYEQPELFKQAARIIAIKEYVLWHWCGEWVIDHSMATTTGLLELRSLCWDSEALTLAGIKQQQLSKLVPTTHQLSHIHPDYAQKMGISANTSVVVGASDGVLSNLGVGAISSGTAAITIGTSGAVRQVVNGPITASSAQLFCYALTENLWVMGGAVNNGGIALQWARDSLMPYSIPHEEKHLSNPEPSASTYERLTKMAETVSPGAEGLIFHPYLLGERSPLWNAQARASFFGLGRHHTQAHLVRAVLEGVVYNLHVVFSALEQSGGRVTKLRASGGFARSDLWQQMLADIFNRTIEVPKVIESSALGAAALAFWALGEWDSLEQIEARVEIAQIKTPIAENVRRYRKFLPIYNALLVGFTEQYAALREAAQD</sequence>
<evidence type="ECO:0000256" key="1">
    <source>
        <dbReference type="ARBA" id="ARBA00009156"/>
    </source>
</evidence>
<evidence type="ECO:0000259" key="6">
    <source>
        <dbReference type="Pfam" id="PF02782"/>
    </source>
</evidence>
<evidence type="ECO:0000256" key="2">
    <source>
        <dbReference type="ARBA" id="ARBA00022679"/>
    </source>
</evidence>
<keyword evidence="2 4" id="KW-0808">Transferase</keyword>
<comment type="caution">
    <text evidence="7">The sequence shown here is derived from an EMBL/GenBank/DDBJ whole genome shotgun (WGS) entry which is preliminary data.</text>
</comment>
<dbReference type="AlphaFoldDB" id="A0A2W4UCI0"/>
<dbReference type="PROSITE" id="PS00445">
    <property type="entry name" value="FGGY_KINASES_2"/>
    <property type="match status" value="1"/>
</dbReference>
<dbReference type="Pfam" id="PF00370">
    <property type="entry name" value="FGGY_N"/>
    <property type="match status" value="1"/>
</dbReference>
<dbReference type="CDD" id="cd07770">
    <property type="entry name" value="ASKHA_NBD_FGGY_GntK"/>
    <property type="match status" value="1"/>
</dbReference>
<dbReference type="PANTHER" id="PTHR43095">
    <property type="entry name" value="SUGAR KINASE"/>
    <property type="match status" value="1"/>
</dbReference>
<accession>A0A2W4UCI0</accession>
<keyword evidence="3 4" id="KW-0418">Kinase</keyword>
<dbReference type="Proteomes" id="UP000249354">
    <property type="component" value="Unassembled WGS sequence"/>
</dbReference>
<evidence type="ECO:0000313" key="7">
    <source>
        <dbReference type="EMBL" id="PZO17017.1"/>
    </source>
</evidence>
<reference evidence="7 8" key="2">
    <citation type="submission" date="2018-06" db="EMBL/GenBank/DDBJ databases">
        <title>Metagenomic assembly of (sub)arctic Cyanobacteria and their associated microbiome from non-axenic cultures.</title>
        <authorList>
            <person name="Baurain D."/>
        </authorList>
    </citation>
    <scope>NUCLEOTIDE SEQUENCE [LARGE SCALE GENOMIC DNA]</scope>
    <source>
        <strain evidence="7">ULC129bin1</strain>
    </source>
</reference>
<organism evidence="7 8">
    <name type="scientific">Leptolyngbya foveolarum</name>
    <dbReference type="NCBI Taxonomy" id="47253"/>
    <lineage>
        <taxon>Bacteria</taxon>
        <taxon>Bacillati</taxon>
        <taxon>Cyanobacteriota</taxon>
        <taxon>Cyanophyceae</taxon>
        <taxon>Leptolyngbyales</taxon>
        <taxon>Leptolyngbyaceae</taxon>
        <taxon>Leptolyngbya group</taxon>
        <taxon>Leptolyngbya</taxon>
    </lineage>
</organism>
<dbReference type="PANTHER" id="PTHR43095:SF2">
    <property type="entry name" value="GLUCONOKINASE"/>
    <property type="match status" value="1"/>
</dbReference>